<dbReference type="RefSeq" id="WP_014568957.1">
    <property type="nucleotide sequence ID" value="NC_013198.1"/>
</dbReference>
<protein>
    <submittedName>
        <fullName evidence="1">Uncharacterized protein</fullName>
    </submittedName>
</protein>
<evidence type="ECO:0000313" key="1">
    <source>
        <dbReference type="EMBL" id="BAI40647.1"/>
    </source>
</evidence>
<proteinExistence type="predicted"/>
<organism evidence="1 2">
    <name type="scientific">Lacticaseibacillus rhamnosus (strain ATCC 53103 / LMG 18243 / GG)</name>
    <name type="common">Lactobacillus rhamnosus</name>
    <dbReference type="NCBI Taxonomy" id="568703"/>
    <lineage>
        <taxon>Bacteria</taxon>
        <taxon>Bacillati</taxon>
        <taxon>Bacillota</taxon>
        <taxon>Bacilli</taxon>
        <taxon>Lactobacillales</taxon>
        <taxon>Lactobacillaceae</taxon>
        <taxon>Lacticaseibacillus</taxon>
    </lineage>
</organism>
<sequence>MFVSNISFKDYIGIIHQSMVLLTTIPFEKRIILVVRVVVGIYASLMLLGELIWRDMFASLSDILYFVFFLVLIFSPILVLTIIGIFLYGYPGYSSKQILFLSSPKNKKLAKLRTQYNIEKVIKLDFPQVLRLRVPFLKPQRHLVLTHRPTKRQLRKLKKKYPNAKISYVHSYPRKKKAAAYSIAFTYKHYLVFFKSIPFAKQPYSIIDLSNERNAELWGDIKSNKRYYQRLVSDNVRFHVNASL</sequence>
<dbReference type="KEGG" id="lrh:LGG_00120"/>
<dbReference type="EMBL" id="AP011548">
    <property type="protein sequence ID" value="BAI40647.1"/>
    <property type="molecule type" value="Genomic_DNA"/>
</dbReference>
<dbReference type="KEGG" id="lrg:LRHM_0120"/>
<accession>A0A830U0P1</accession>
<evidence type="ECO:0000313" key="2">
    <source>
        <dbReference type="Proteomes" id="UP000002067"/>
    </source>
</evidence>
<reference evidence="1 2" key="1">
    <citation type="journal article" date="2009" name="J. Bacteriol.">
        <title>Complete genome sequence of the probiotic Lactobacillus rhamnosus ATCC 53103.</title>
        <authorList>
            <person name="Morita H."/>
            <person name="Toh H."/>
            <person name="Oshima K."/>
            <person name="Murakami M."/>
            <person name="Taylor T.D."/>
            <person name="Igimi S."/>
            <person name="Hattori M."/>
        </authorList>
    </citation>
    <scope>NUCLEOTIDE SEQUENCE [LARGE SCALE GENOMIC DNA]</scope>
    <source>
        <strain evidence="2">ATCC 53103 / LMG 18243 / GG [Tokyo]</strain>
    </source>
</reference>
<name>A0A830U0P1_LACRG</name>
<dbReference type="Proteomes" id="UP000002067">
    <property type="component" value="Chromosome"/>
</dbReference>
<gene>
    <name evidence="1" type="ordered locus">LRHM_0120</name>
</gene>
<dbReference type="AlphaFoldDB" id="A0A830U0P1"/>